<name>A0A1G7H7R6_9ACTN</name>
<dbReference type="PANTHER" id="PTHR41913">
    <property type="entry name" value="DUF1684 DOMAIN-CONTAINING PROTEIN"/>
    <property type="match status" value="1"/>
</dbReference>
<dbReference type="Pfam" id="PF07920">
    <property type="entry name" value="DUF1684"/>
    <property type="match status" value="1"/>
</dbReference>
<accession>A0A1G7H7R6</accession>
<organism evidence="1 2">
    <name type="scientific">Streptomyces griseoaurantiacus</name>
    <dbReference type="NCBI Taxonomy" id="68213"/>
    <lineage>
        <taxon>Bacteria</taxon>
        <taxon>Bacillati</taxon>
        <taxon>Actinomycetota</taxon>
        <taxon>Actinomycetes</taxon>
        <taxon>Kitasatosporales</taxon>
        <taxon>Streptomycetaceae</taxon>
        <taxon>Streptomyces</taxon>
        <taxon>Streptomyces aurantiacus group</taxon>
    </lineage>
</organism>
<reference evidence="1 2" key="1">
    <citation type="submission" date="2016-10" db="EMBL/GenBank/DDBJ databases">
        <authorList>
            <person name="de Groot N.N."/>
        </authorList>
    </citation>
    <scope>NUCLEOTIDE SEQUENCE [LARGE SCALE GENOMIC DNA]</scope>
    <source>
        <strain evidence="1 2">CGMCC 4.1859</strain>
    </source>
</reference>
<dbReference type="PANTHER" id="PTHR41913:SF1">
    <property type="entry name" value="DUF1684 DOMAIN-CONTAINING PROTEIN"/>
    <property type="match status" value="1"/>
</dbReference>
<sequence>MTTDAPDAWKQWQENRLEAVSAPYGPLTPTGIHWIEDLPDGRIPDTPGRWAAEEDAVVLTARTEDGLTVDGEPATGRIRLTADPGPVEAARVAHGERRLVVLHREDVWGVRVHDPAAPARREFRGIEATPYDPRWTVPGHFTPYGAPRTVRVENADGRYRGLRLGGVLAFTLEGQDLTLQVAVREDGSLRAVFTDTTGADGGSHRFRFLDAPAPDAQGSTTVDFNRAYLPPCAFCPHFLCPLPPPGNTLDVAIAAGERTLR</sequence>
<evidence type="ECO:0008006" key="3">
    <source>
        <dbReference type="Google" id="ProtNLM"/>
    </source>
</evidence>
<dbReference type="OrthoDB" id="5493262at2"/>
<evidence type="ECO:0000313" key="1">
    <source>
        <dbReference type="EMBL" id="SDE96472.1"/>
    </source>
</evidence>
<proteinExistence type="predicted"/>
<evidence type="ECO:0000313" key="2">
    <source>
        <dbReference type="Proteomes" id="UP000198614"/>
    </source>
</evidence>
<gene>
    <name evidence="1" type="ORF">SAMN05216260_10543</name>
</gene>
<dbReference type="InterPro" id="IPR012467">
    <property type="entry name" value="DUF1684"/>
</dbReference>
<dbReference type="AlphaFoldDB" id="A0A1G7H7R6"/>
<dbReference type="Proteomes" id="UP000198614">
    <property type="component" value="Unassembled WGS sequence"/>
</dbReference>
<dbReference type="EMBL" id="FNAX01000005">
    <property type="protein sequence ID" value="SDE96472.1"/>
    <property type="molecule type" value="Genomic_DNA"/>
</dbReference>
<protein>
    <recommendedName>
        <fullName evidence="3">DUF1684 domain-containing protein</fullName>
    </recommendedName>
</protein>